<sequence length="315" mass="34616">MNLDFRLLIIDDHPDSISDAILILKDYLDGMGFTLSTTIATDLSEAGIKTLAKKSGKDFDLVVVDYNLGRTDNNGVMAAAQIRRQLLYTDIVFYSSDSTLDLFNELAKKKVVGVFIADRTRDLDAAFVGLADTIIGKAVDLNHMRGIAMAEVAEMDVLMGDTIVLAFSEGQFPDQAKETLAKLLDTAKSAVTGLEPLVSANDIMAVVSNSRHFSSAGKYMTMRRIAKVLKNKPDDALATLNTYEADIIHNRNTLAHAKSDSDERGVISLRSIKHGGEPIVIDEAWMADFRSKLRIQKEALGKLCDAIREEFGLRK</sequence>
<evidence type="ECO:0000256" key="1">
    <source>
        <dbReference type="PROSITE-ProRule" id="PRU00169"/>
    </source>
</evidence>
<dbReference type="PROSITE" id="PS50110">
    <property type="entry name" value="RESPONSE_REGULATORY"/>
    <property type="match status" value="1"/>
</dbReference>
<reference evidence="3 4" key="1">
    <citation type="submission" date="2018-06" db="EMBL/GenBank/DDBJ databases">
        <authorList>
            <consortium name="Pathogen Informatics"/>
            <person name="Doyle S."/>
        </authorList>
    </citation>
    <scope>NUCLEOTIDE SEQUENCE [LARGE SCALE GENOMIC DNA]</scope>
    <source>
        <strain evidence="3 4">NCTC10684</strain>
    </source>
</reference>
<name>A0A380WP65_AMIAI</name>
<dbReference type="SMART" id="SM00448">
    <property type="entry name" value="REC"/>
    <property type="match status" value="1"/>
</dbReference>
<feature type="domain" description="Response regulatory" evidence="2">
    <location>
        <begin position="6"/>
        <end position="152"/>
    </location>
</feature>
<dbReference type="InterPro" id="IPR001789">
    <property type="entry name" value="Sig_transdc_resp-reg_receiver"/>
</dbReference>
<dbReference type="EMBL" id="UFSM01000001">
    <property type="protein sequence ID" value="SUU90737.1"/>
    <property type="molecule type" value="Genomic_DNA"/>
</dbReference>
<evidence type="ECO:0000259" key="2">
    <source>
        <dbReference type="PROSITE" id="PS50110"/>
    </source>
</evidence>
<accession>A0A380WP65</accession>
<protein>
    <recommendedName>
        <fullName evidence="2">Response regulatory domain-containing protein</fullName>
    </recommendedName>
</protein>
<dbReference type="GO" id="GO:0000160">
    <property type="term" value="P:phosphorelay signal transduction system"/>
    <property type="evidence" value="ECO:0007669"/>
    <property type="project" value="InterPro"/>
</dbReference>
<dbReference type="Proteomes" id="UP000254701">
    <property type="component" value="Unassembled WGS sequence"/>
</dbReference>
<dbReference type="AlphaFoldDB" id="A0A380WP65"/>
<dbReference type="InterPro" id="IPR011006">
    <property type="entry name" value="CheY-like_superfamily"/>
</dbReference>
<organism evidence="3 4">
    <name type="scientific">Aminobacter aminovorans</name>
    <name type="common">Chelatobacter heintzii</name>
    <dbReference type="NCBI Taxonomy" id="83263"/>
    <lineage>
        <taxon>Bacteria</taxon>
        <taxon>Pseudomonadati</taxon>
        <taxon>Pseudomonadota</taxon>
        <taxon>Alphaproteobacteria</taxon>
        <taxon>Hyphomicrobiales</taxon>
        <taxon>Phyllobacteriaceae</taxon>
        <taxon>Aminobacter</taxon>
    </lineage>
</organism>
<evidence type="ECO:0000313" key="3">
    <source>
        <dbReference type="EMBL" id="SUU90737.1"/>
    </source>
</evidence>
<dbReference type="Gene3D" id="3.40.50.2300">
    <property type="match status" value="1"/>
</dbReference>
<dbReference type="OrthoDB" id="7284229at2"/>
<proteinExistence type="predicted"/>
<dbReference type="SUPFAM" id="SSF52172">
    <property type="entry name" value="CheY-like"/>
    <property type="match status" value="1"/>
</dbReference>
<evidence type="ECO:0000313" key="4">
    <source>
        <dbReference type="Proteomes" id="UP000254701"/>
    </source>
</evidence>
<dbReference type="RefSeq" id="WP_115732695.1">
    <property type="nucleotide sequence ID" value="NZ_BAAAVY010000037.1"/>
</dbReference>
<gene>
    <name evidence="3" type="ORF">NCTC10684_03995</name>
</gene>
<keyword evidence="1" id="KW-0597">Phosphoprotein</keyword>
<feature type="modified residue" description="4-aspartylphosphate" evidence="1">
    <location>
        <position position="65"/>
    </location>
</feature>
<dbReference type="CDD" id="cd00156">
    <property type="entry name" value="REC"/>
    <property type="match status" value="1"/>
</dbReference>